<dbReference type="PANTHER" id="PTHR45779">
    <property type="entry name" value="PEPTIDYLPROLYL ISOMERASE"/>
    <property type="match status" value="1"/>
</dbReference>
<dbReference type="InterPro" id="IPR046357">
    <property type="entry name" value="PPIase_dom_sf"/>
</dbReference>
<accession>A0A9P3GLW7</accession>
<dbReference type="InterPro" id="IPR044609">
    <property type="entry name" value="FKBP2/11"/>
</dbReference>
<dbReference type="Pfam" id="PF00254">
    <property type="entry name" value="FKBP_C"/>
    <property type="match status" value="1"/>
</dbReference>
<feature type="domain" description="PPIase FKBP-type" evidence="7">
    <location>
        <begin position="46"/>
        <end position="135"/>
    </location>
</feature>
<evidence type="ECO:0000256" key="6">
    <source>
        <dbReference type="SAM" id="SignalP"/>
    </source>
</evidence>
<proteinExistence type="predicted"/>
<organism evidence="8 9">
    <name type="scientific">Phanerochaete sordida</name>
    <dbReference type="NCBI Taxonomy" id="48140"/>
    <lineage>
        <taxon>Eukaryota</taxon>
        <taxon>Fungi</taxon>
        <taxon>Dikarya</taxon>
        <taxon>Basidiomycota</taxon>
        <taxon>Agaricomycotina</taxon>
        <taxon>Agaricomycetes</taxon>
        <taxon>Polyporales</taxon>
        <taxon>Phanerochaetaceae</taxon>
        <taxon>Phanerochaete</taxon>
    </lineage>
</organism>
<dbReference type="PANTHER" id="PTHR45779:SF7">
    <property type="entry name" value="PEPTIDYLPROLYL ISOMERASE"/>
    <property type="match status" value="1"/>
</dbReference>
<dbReference type="PROSITE" id="PS50059">
    <property type="entry name" value="FKBP_PPIASE"/>
    <property type="match status" value="1"/>
</dbReference>
<comment type="catalytic activity">
    <reaction evidence="1 5">
        <text>[protein]-peptidylproline (omega=180) = [protein]-peptidylproline (omega=0)</text>
        <dbReference type="Rhea" id="RHEA:16237"/>
        <dbReference type="Rhea" id="RHEA-COMP:10747"/>
        <dbReference type="Rhea" id="RHEA-COMP:10748"/>
        <dbReference type="ChEBI" id="CHEBI:83833"/>
        <dbReference type="ChEBI" id="CHEBI:83834"/>
        <dbReference type="EC" id="5.2.1.8"/>
    </reaction>
</comment>
<evidence type="ECO:0000256" key="5">
    <source>
        <dbReference type="PROSITE-ProRule" id="PRU00277"/>
    </source>
</evidence>
<sequence>MKFLSVLPLLALAAVALADEERVPPTELVIETTYKPDDCPVTAKDGDSIKVHYTGTLFSDGKKFDSSRDRGQPLPLTLGVGQVIKGWDRGLQGMCLNEKRILTIPSTMAYGSRGAGGVIPPNAALVFDVELVGLDSRTPREEL</sequence>
<dbReference type="EMBL" id="BPQB01000076">
    <property type="protein sequence ID" value="GJE97745.1"/>
    <property type="molecule type" value="Genomic_DNA"/>
</dbReference>
<gene>
    <name evidence="8" type="ORF">PsYK624_139660</name>
</gene>
<reference evidence="8 9" key="1">
    <citation type="submission" date="2021-08" db="EMBL/GenBank/DDBJ databases">
        <title>Draft Genome Sequence of Phanerochaete sordida strain YK-624.</title>
        <authorList>
            <person name="Mori T."/>
            <person name="Dohra H."/>
            <person name="Suzuki T."/>
            <person name="Kawagishi H."/>
            <person name="Hirai H."/>
        </authorList>
    </citation>
    <scope>NUCLEOTIDE SEQUENCE [LARGE SCALE GENOMIC DNA]</scope>
    <source>
        <strain evidence="8 9">YK-624</strain>
    </source>
</reference>
<evidence type="ECO:0000256" key="3">
    <source>
        <dbReference type="ARBA" id="ARBA00023110"/>
    </source>
</evidence>
<evidence type="ECO:0000256" key="4">
    <source>
        <dbReference type="ARBA" id="ARBA00023235"/>
    </source>
</evidence>
<keyword evidence="4 5" id="KW-0413">Isomerase</keyword>
<dbReference type="EC" id="5.2.1.8" evidence="2 5"/>
<dbReference type="OrthoDB" id="1902587at2759"/>
<protein>
    <recommendedName>
        <fullName evidence="2 5">peptidylprolyl isomerase</fullName>
        <ecNumber evidence="2 5">5.2.1.8</ecNumber>
    </recommendedName>
</protein>
<dbReference type="SUPFAM" id="SSF54534">
    <property type="entry name" value="FKBP-like"/>
    <property type="match status" value="1"/>
</dbReference>
<name>A0A9P3GLW7_9APHY</name>
<dbReference type="GO" id="GO:0005783">
    <property type="term" value="C:endoplasmic reticulum"/>
    <property type="evidence" value="ECO:0007669"/>
    <property type="project" value="TreeGrafter"/>
</dbReference>
<keyword evidence="6" id="KW-0732">Signal</keyword>
<dbReference type="Proteomes" id="UP000703269">
    <property type="component" value="Unassembled WGS sequence"/>
</dbReference>
<feature type="chain" id="PRO_5040144620" description="peptidylprolyl isomerase" evidence="6">
    <location>
        <begin position="19"/>
        <end position="143"/>
    </location>
</feature>
<dbReference type="GO" id="GO:0003755">
    <property type="term" value="F:peptidyl-prolyl cis-trans isomerase activity"/>
    <property type="evidence" value="ECO:0007669"/>
    <property type="project" value="UniProtKB-KW"/>
</dbReference>
<dbReference type="Gene3D" id="3.10.50.40">
    <property type="match status" value="1"/>
</dbReference>
<evidence type="ECO:0000256" key="1">
    <source>
        <dbReference type="ARBA" id="ARBA00000971"/>
    </source>
</evidence>
<dbReference type="FunFam" id="3.10.50.40:FF:000006">
    <property type="entry name" value="Peptidyl-prolyl cis-trans isomerase"/>
    <property type="match status" value="1"/>
</dbReference>
<comment type="caution">
    <text evidence="8">The sequence shown here is derived from an EMBL/GenBank/DDBJ whole genome shotgun (WGS) entry which is preliminary data.</text>
</comment>
<evidence type="ECO:0000313" key="9">
    <source>
        <dbReference type="Proteomes" id="UP000703269"/>
    </source>
</evidence>
<evidence type="ECO:0000313" key="8">
    <source>
        <dbReference type="EMBL" id="GJE97745.1"/>
    </source>
</evidence>
<feature type="signal peptide" evidence="6">
    <location>
        <begin position="1"/>
        <end position="18"/>
    </location>
</feature>
<dbReference type="InterPro" id="IPR001179">
    <property type="entry name" value="PPIase_FKBP_dom"/>
</dbReference>
<dbReference type="AlphaFoldDB" id="A0A9P3GLW7"/>
<keyword evidence="3 5" id="KW-0697">Rotamase</keyword>
<keyword evidence="9" id="KW-1185">Reference proteome</keyword>
<evidence type="ECO:0000259" key="7">
    <source>
        <dbReference type="PROSITE" id="PS50059"/>
    </source>
</evidence>
<evidence type="ECO:0000256" key="2">
    <source>
        <dbReference type="ARBA" id="ARBA00013194"/>
    </source>
</evidence>